<evidence type="ECO:0000256" key="5">
    <source>
        <dbReference type="ARBA" id="ARBA00023124"/>
    </source>
</evidence>
<reference evidence="9 10" key="1">
    <citation type="journal article" date="2009" name="Science">
        <title>Green evolution and dynamic adaptations revealed by genomes of the marine picoeukaryotes Micromonas.</title>
        <authorList>
            <person name="Worden A.Z."/>
            <person name="Lee J.H."/>
            <person name="Mock T."/>
            <person name="Rouze P."/>
            <person name="Simmons M.P."/>
            <person name="Aerts A.L."/>
            <person name="Allen A.E."/>
            <person name="Cuvelier M.L."/>
            <person name="Derelle E."/>
            <person name="Everett M.V."/>
            <person name="Foulon E."/>
            <person name="Grimwood J."/>
            <person name="Gundlach H."/>
            <person name="Henrissat B."/>
            <person name="Napoli C."/>
            <person name="McDonald S.M."/>
            <person name="Parker M.S."/>
            <person name="Rombauts S."/>
            <person name="Salamov A."/>
            <person name="Von Dassow P."/>
            <person name="Badger J.H."/>
            <person name="Coutinho P.M."/>
            <person name="Demir E."/>
            <person name="Dubchak I."/>
            <person name="Gentemann C."/>
            <person name="Eikrem W."/>
            <person name="Gready J.E."/>
            <person name="John U."/>
            <person name="Lanier W."/>
            <person name="Lindquist E.A."/>
            <person name="Lucas S."/>
            <person name="Mayer K.F."/>
            <person name="Moreau H."/>
            <person name="Not F."/>
            <person name="Otillar R."/>
            <person name="Panaud O."/>
            <person name="Pangilinan J."/>
            <person name="Paulsen I."/>
            <person name="Piegu B."/>
            <person name="Poliakov A."/>
            <person name="Robbens S."/>
            <person name="Schmutz J."/>
            <person name="Toulza E."/>
            <person name="Wyss T."/>
            <person name="Zelensky A."/>
            <person name="Zhou K."/>
            <person name="Armbrust E.V."/>
            <person name="Bhattacharya D."/>
            <person name="Goodenough U.W."/>
            <person name="Van de Peer Y."/>
            <person name="Grigoriev I.V."/>
        </authorList>
    </citation>
    <scope>NUCLEOTIDE SEQUENCE [LARGE SCALE GENOMIC DNA]</scope>
    <source>
        <strain evidence="9 10">CCMP1545</strain>
    </source>
</reference>
<keyword evidence="6" id="KW-0238">DNA-binding</keyword>
<dbReference type="PANTHER" id="PTHR13604">
    <property type="entry name" value="DC12-RELATED"/>
    <property type="match status" value="1"/>
</dbReference>
<dbReference type="eggNOG" id="KOG2618">
    <property type="taxonomic scope" value="Eukaryota"/>
</dbReference>
<sequence>MCGRARVTCTDADVAAAAGTSAFVNRDQYEPRYNAQPGAAVPVVRLATPSDRATRRATSVSADLRSASDASDASDHDDDERVVDYMRWGLVPSYASDESSPNFFAMFNARAETLAEKPAFARLVATSRRHRRGVVLLDGFYEWRAEGGAVSRSVKQPYYVHLTGNDRGGDDDDGSNAAGGDGSSSVLLRCAAVYDTWRPRVGPPLTTCAIVTVASSRRLRWLHDRMPAILRTDEEVERWLAGEEGDNNGDGSNAAPRGVGSSSKKEEKRASAVLKPYDGEDLRWHAVTTEMSKIEFQGPRCCEETTPKVRQNVGSVADLFRKAATASPARGGEGASPRANARFLEDDDGGGEGDGAPAKRKTPSSPSPSRPRGKKPAASPPDQRSIHAFFGKKQREGR</sequence>
<name>C1N3T5_MICPC</name>
<dbReference type="Proteomes" id="UP000001876">
    <property type="component" value="Unassembled WGS sequence"/>
</dbReference>
<dbReference type="EMBL" id="GG663746">
    <property type="protein sequence ID" value="EEH53490.1"/>
    <property type="molecule type" value="Genomic_DNA"/>
</dbReference>
<keyword evidence="2" id="KW-0645">Protease</keyword>
<dbReference type="OrthoDB" id="2111841at2759"/>
<keyword evidence="4" id="KW-0378">Hydrolase</keyword>
<evidence type="ECO:0000256" key="2">
    <source>
        <dbReference type="ARBA" id="ARBA00022670"/>
    </source>
</evidence>
<keyword evidence="5" id="KW-0190">Covalent protein-DNA linkage</keyword>
<dbReference type="GO" id="GO:0006508">
    <property type="term" value="P:proteolysis"/>
    <property type="evidence" value="ECO:0007669"/>
    <property type="project" value="UniProtKB-KW"/>
</dbReference>
<organism evidence="10">
    <name type="scientific">Micromonas pusilla (strain CCMP1545)</name>
    <name type="common">Picoplanktonic green alga</name>
    <dbReference type="NCBI Taxonomy" id="564608"/>
    <lineage>
        <taxon>Eukaryota</taxon>
        <taxon>Viridiplantae</taxon>
        <taxon>Chlorophyta</taxon>
        <taxon>Mamiellophyceae</taxon>
        <taxon>Mamiellales</taxon>
        <taxon>Mamiellaceae</taxon>
        <taxon>Micromonas</taxon>
    </lineage>
</organism>
<dbReference type="GO" id="GO:0106300">
    <property type="term" value="P:protein-DNA covalent cross-linking repair"/>
    <property type="evidence" value="ECO:0007669"/>
    <property type="project" value="InterPro"/>
</dbReference>
<comment type="similarity">
    <text evidence="1">Belongs to the SOS response-associated peptidase family.</text>
</comment>
<keyword evidence="10" id="KW-1185">Reference proteome</keyword>
<dbReference type="OMA" id="FEWINPE"/>
<feature type="region of interest" description="Disordered" evidence="8">
    <location>
        <begin position="324"/>
        <end position="398"/>
    </location>
</feature>
<keyword evidence="3" id="KW-0227">DNA damage</keyword>
<evidence type="ECO:0000256" key="7">
    <source>
        <dbReference type="ARBA" id="ARBA00023239"/>
    </source>
</evidence>
<protein>
    <submittedName>
        <fullName evidence="9">Predicted protein</fullName>
    </submittedName>
</protein>
<dbReference type="SUPFAM" id="SSF143081">
    <property type="entry name" value="BB1717-like"/>
    <property type="match status" value="1"/>
</dbReference>
<dbReference type="InterPro" id="IPR036590">
    <property type="entry name" value="SRAP-like"/>
</dbReference>
<feature type="region of interest" description="Disordered" evidence="8">
    <location>
        <begin position="242"/>
        <end position="273"/>
    </location>
</feature>
<gene>
    <name evidence="9" type="ORF">MICPUCDRAFT_21725</name>
</gene>
<evidence type="ECO:0000256" key="8">
    <source>
        <dbReference type="SAM" id="MobiDB-lite"/>
    </source>
</evidence>
<feature type="region of interest" description="Disordered" evidence="8">
    <location>
        <begin position="52"/>
        <end position="78"/>
    </location>
</feature>
<evidence type="ECO:0000256" key="6">
    <source>
        <dbReference type="ARBA" id="ARBA00023125"/>
    </source>
</evidence>
<evidence type="ECO:0000256" key="4">
    <source>
        <dbReference type="ARBA" id="ARBA00022801"/>
    </source>
</evidence>
<dbReference type="GO" id="GO:0016829">
    <property type="term" value="F:lyase activity"/>
    <property type="evidence" value="ECO:0007669"/>
    <property type="project" value="UniProtKB-KW"/>
</dbReference>
<proteinExistence type="inferred from homology"/>
<evidence type="ECO:0000313" key="9">
    <source>
        <dbReference type="EMBL" id="EEH53490.1"/>
    </source>
</evidence>
<dbReference type="AlphaFoldDB" id="C1N3T5"/>
<feature type="compositionally biased region" description="Low complexity" evidence="8">
    <location>
        <begin position="59"/>
        <end position="71"/>
    </location>
</feature>
<dbReference type="Pfam" id="PF02586">
    <property type="entry name" value="SRAP"/>
    <property type="match status" value="1"/>
</dbReference>
<dbReference type="InterPro" id="IPR003738">
    <property type="entry name" value="SRAP"/>
</dbReference>
<dbReference type="KEGG" id="mpp:MICPUCDRAFT_21725"/>
<dbReference type="Gene3D" id="3.90.1680.10">
    <property type="entry name" value="SOS response associated peptidase-like"/>
    <property type="match status" value="1"/>
</dbReference>
<dbReference type="PANTHER" id="PTHR13604:SF0">
    <property type="entry name" value="ABASIC SITE PROCESSING PROTEIN HMCES"/>
    <property type="match status" value="1"/>
</dbReference>
<dbReference type="GO" id="GO:0008233">
    <property type="term" value="F:peptidase activity"/>
    <property type="evidence" value="ECO:0007669"/>
    <property type="project" value="UniProtKB-KW"/>
</dbReference>
<evidence type="ECO:0000256" key="1">
    <source>
        <dbReference type="ARBA" id="ARBA00008136"/>
    </source>
</evidence>
<evidence type="ECO:0000256" key="3">
    <source>
        <dbReference type="ARBA" id="ARBA00022763"/>
    </source>
</evidence>
<feature type="region of interest" description="Disordered" evidence="8">
    <location>
        <begin position="163"/>
        <end position="182"/>
    </location>
</feature>
<keyword evidence="7" id="KW-0456">Lyase</keyword>
<dbReference type="GeneID" id="9688111"/>
<dbReference type="GO" id="GO:0003697">
    <property type="term" value="F:single-stranded DNA binding"/>
    <property type="evidence" value="ECO:0007669"/>
    <property type="project" value="InterPro"/>
</dbReference>
<dbReference type="RefSeq" id="XP_003062671.1">
    <property type="nucleotide sequence ID" value="XM_003062625.1"/>
</dbReference>
<evidence type="ECO:0000313" key="10">
    <source>
        <dbReference type="Proteomes" id="UP000001876"/>
    </source>
</evidence>
<accession>C1N3T5</accession>
<dbReference type="STRING" id="564608.C1N3T5"/>